<dbReference type="AlphaFoldDB" id="A0A6N6VPE1"/>
<accession>A0A6N6VPE1</accession>
<feature type="signal peptide" evidence="1">
    <location>
        <begin position="1"/>
        <end position="24"/>
    </location>
</feature>
<sequence length="206" mass="22119">MWTVIRRSFVATLLALAMSALSGAGEDASAAQVAPREDLLCEHAPAGTVPAVPNPFSLWAVIVCSASGHALVPIEGMVWLAHGTVEPVSVLALPPAATPLPKTRDFDPRYGVRFTALYAAEAKGAKRIRALANLKAALGAEPPQKLDRIFQLDAVSSIYAMRYNIYFYLEAGHPRLALVCVDQCREALAMDILTVEEAKARGARPR</sequence>
<keyword evidence="1" id="KW-0732">Signal</keyword>
<reference evidence="2 3" key="1">
    <citation type="submission" date="2019-09" db="EMBL/GenBank/DDBJ databases">
        <title>Parvibaculum sedimenti sp. nov., isolated from sediment.</title>
        <authorList>
            <person name="Wang Y."/>
        </authorList>
    </citation>
    <scope>NUCLEOTIDE SEQUENCE [LARGE SCALE GENOMIC DNA]</scope>
    <source>
        <strain evidence="2 3">HXT-9</strain>
    </source>
</reference>
<feature type="chain" id="PRO_5027061340" evidence="1">
    <location>
        <begin position="25"/>
        <end position="206"/>
    </location>
</feature>
<protein>
    <submittedName>
        <fullName evidence="2">Uncharacterized protein</fullName>
    </submittedName>
</protein>
<comment type="caution">
    <text evidence="2">The sequence shown here is derived from an EMBL/GenBank/DDBJ whole genome shotgun (WGS) entry which is preliminary data.</text>
</comment>
<evidence type="ECO:0000313" key="2">
    <source>
        <dbReference type="EMBL" id="KAB7741232.1"/>
    </source>
</evidence>
<proteinExistence type="predicted"/>
<keyword evidence="3" id="KW-1185">Reference proteome</keyword>
<organism evidence="2 3">
    <name type="scientific">Parvibaculum sedimenti</name>
    <dbReference type="NCBI Taxonomy" id="2608632"/>
    <lineage>
        <taxon>Bacteria</taxon>
        <taxon>Pseudomonadati</taxon>
        <taxon>Pseudomonadota</taxon>
        <taxon>Alphaproteobacteria</taxon>
        <taxon>Hyphomicrobiales</taxon>
        <taxon>Parvibaculaceae</taxon>
        <taxon>Parvibaculum</taxon>
    </lineage>
</organism>
<dbReference type="EMBL" id="WESC01000004">
    <property type="protein sequence ID" value="KAB7741232.1"/>
    <property type="molecule type" value="Genomic_DNA"/>
</dbReference>
<dbReference type="Proteomes" id="UP000468901">
    <property type="component" value="Unassembled WGS sequence"/>
</dbReference>
<gene>
    <name evidence="2" type="ORF">F2P47_05660</name>
</gene>
<evidence type="ECO:0000256" key="1">
    <source>
        <dbReference type="SAM" id="SignalP"/>
    </source>
</evidence>
<dbReference type="RefSeq" id="WP_152215204.1">
    <property type="nucleotide sequence ID" value="NZ_WESC01000004.1"/>
</dbReference>
<name>A0A6N6VPE1_9HYPH</name>
<evidence type="ECO:0000313" key="3">
    <source>
        <dbReference type="Proteomes" id="UP000468901"/>
    </source>
</evidence>